<sequence>MSCVGKACFHVEPDTRDGNRRGEFGHRPAQSPFQCTKCYPAVQIPTKNYQRVLEHNGAHILFDESLQRADQPCGLCLRPFPMCTFVFLKRSGTAAARQIDWAQSKCLNALKFQMAAAMKSSEKSPCTNHLIECPLQCGVVVWTYNLTAHYRGSYHNLSSLGNIPVFYRIAEHEMERMKTVWMNRQVQPTARPLKRKKSRARLRISDAHKSIMALRWV</sequence>
<dbReference type="Proteomes" id="UP001218218">
    <property type="component" value="Unassembled WGS sequence"/>
</dbReference>
<reference evidence="1" key="1">
    <citation type="submission" date="2023-03" db="EMBL/GenBank/DDBJ databases">
        <title>Massive genome expansion in bonnet fungi (Mycena s.s.) driven by repeated elements and novel gene families across ecological guilds.</title>
        <authorList>
            <consortium name="Lawrence Berkeley National Laboratory"/>
            <person name="Harder C.B."/>
            <person name="Miyauchi S."/>
            <person name="Viragh M."/>
            <person name="Kuo A."/>
            <person name="Thoen E."/>
            <person name="Andreopoulos B."/>
            <person name="Lu D."/>
            <person name="Skrede I."/>
            <person name="Drula E."/>
            <person name="Henrissat B."/>
            <person name="Morin E."/>
            <person name="Kohler A."/>
            <person name="Barry K."/>
            <person name="LaButti K."/>
            <person name="Morin E."/>
            <person name="Salamov A."/>
            <person name="Lipzen A."/>
            <person name="Mereny Z."/>
            <person name="Hegedus B."/>
            <person name="Baldrian P."/>
            <person name="Stursova M."/>
            <person name="Weitz H."/>
            <person name="Taylor A."/>
            <person name="Grigoriev I.V."/>
            <person name="Nagy L.G."/>
            <person name="Martin F."/>
            <person name="Kauserud H."/>
        </authorList>
    </citation>
    <scope>NUCLEOTIDE SEQUENCE</scope>
    <source>
        <strain evidence="1">CBHHK002</strain>
    </source>
</reference>
<comment type="caution">
    <text evidence="1">The sequence shown here is derived from an EMBL/GenBank/DDBJ whole genome shotgun (WGS) entry which is preliminary data.</text>
</comment>
<accession>A0AAD7EAS5</accession>
<organism evidence="1 2">
    <name type="scientific">Mycena albidolilacea</name>
    <dbReference type="NCBI Taxonomy" id="1033008"/>
    <lineage>
        <taxon>Eukaryota</taxon>
        <taxon>Fungi</taxon>
        <taxon>Dikarya</taxon>
        <taxon>Basidiomycota</taxon>
        <taxon>Agaricomycotina</taxon>
        <taxon>Agaricomycetes</taxon>
        <taxon>Agaricomycetidae</taxon>
        <taxon>Agaricales</taxon>
        <taxon>Marasmiineae</taxon>
        <taxon>Mycenaceae</taxon>
        <taxon>Mycena</taxon>
    </lineage>
</organism>
<evidence type="ECO:0000313" key="1">
    <source>
        <dbReference type="EMBL" id="KAJ7307876.1"/>
    </source>
</evidence>
<gene>
    <name evidence="1" type="ORF">DFH08DRAFT_719896</name>
</gene>
<proteinExistence type="predicted"/>
<keyword evidence="2" id="KW-1185">Reference proteome</keyword>
<dbReference type="AlphaFoldDB" id="A0AAD7EAS5"/>
<evidence type="ECO:0000313" key="2">
    <source>
        <dbReference type="Proteomes" id="UP001218218"/>
    </source>
</evidence>
<protein>
    <submittedName>
        <fullName evidence="1">Uncharacterized protein</fullName>
    </submittedName>
</protein>
<name>A0AAD7EAS5_9AGAR</name>
<dbReference type="EMBL" id="JARIHO010000086">
    <property type="protein sequence ID" value="KAJ7307876.1"/>
    <property type="molecule type" value="Genomic_DNA"/>
</dbReference>